<keyword evidence="13" id="KW-1185">Reference proteome</keyword>
<feature type="region of interest" description="Disordered" evidence="9">
    <location>
        <begin position="1"/>
        <end position="33"/>
    </location>
</feature>
<evidence type="ECO:0000256" key="6">
    <source>
        <dbReference type="PROSITE-ProRule" id="PRU00703"/>
    </source>
</evidence>
<dbReference type="GO" id="GO:0005524">
    <property type="term" value="F:ATP binding"/>
    <property type="evidence" value="ECO:0007669"/>
    <property type="project" value="UniProtKB-UniRule"/>
</dbReference>
<dbReference type="InterPro" id="IPR000644">
    <property type="entry name" value="CBS_dom"/>
</dbReference>
<dbReference type="PROSITE" id="PS51456">
    <property type="entry name" value="MYOSIN_MOTOR"/>
    <property type="match status" value="1"/>
</dbReference>
<protein>
    <submittedName>
        <fullName evidence="12">Uncharacterized protein</fullName>
    </submittedName>
</protein>
<dbReference type="GO" id="GO:0005737">
    <property type="term" value="C:cytoplasm"/>
    <property type="evidence" value="ECO:0007669"/>
    <property type="project" value="TreeGrafter"/>
</dbReference>
<dbReference type="GO" id="GO:0016020">
    <property type="term" value="C:membrane"/>
    <property type="evidence" value="ECO:0007669"/>
    <property type="project" value="TreeGrafter"/>
</dbReference>
<keyword evidence="6" id="KW-0129">CBS domain</keyword>
<dbReference type="PRINTS" id="PR00193">
    <property type="entry name" value="MYOSINHEAVY"/>
</dbReference>
<evidence type="ECO:0000313" key="12">
    <source>
        <dbReference type="EMBL" id="GMI29289.1"/>
    </source>
</evidence>
<dbReference type="GO" id="GO:0007015">
    <property type="term" value="P:actin filament organization"/>
    <property type="evidence" value="ECO:0007669"/>
    <property type="project" value="TreeGrafter"/>
</dbReference>
<evidence type="ECO:0000256" key="4">
    <source>
        <dbReference type="ARBA" id="ARBA00023175"/>
    </source>
</evidence>
<dbReference type="EMBL" id="BRYA01000679">
    <property type="protein sequence ID" value="GMI29289.1"/>
    <property type="molecule type" value="Genomic_DNA"/>
</dbReference>
<feature type="non-terminal residue" evidence="12">
    <location>
        <position position="1"/>
    </location>
</feature>
<proteinExistence type="inferred from homology"/>
<accession>A0A9W7G269</accession>
<feature type="domain" description="Myosin motor" evidence="11">
    <location>
        <begin position="146"/>
        <end position="898"/>
    </location>
</feature>
<sequence length="1414" mass="156080">MAKKTKGKGSGSRPPPSSRHESTPSSSSIADKPKKCFYLVPDHYIPSDGTGSGLSKVASPNTAAAISAASPGKGGLKLPNIFYSSYIYQPCTFVKQVQAPPTPPSKPNSPPPPPPTVCMVKCLSDSSLHTVSSVSSLPIVHPLDLTGVPDIMMLSSITEPSLLHTLRTRYGRDEVYTGVGSVLISINPYKWNKNEYSTDLMLKYHDDRDKQLPPHLFKVADKALNNLMEVGNSEKTGGYADENTTGVNQSIIISGESGAGKTEATKLIMQYLAYVTDSSTAAAAPNSPTPSGSIPTLANRVLSTNPLLESFGNARTLRNDNSSRFGKFIKIQFSSSKKIVGASINNYLLEKTRICKQEEGERNYHIFYQLITGSDEKLKEKLKLSCGVSGFRYLTSPKGQSKRDTKAYEETKACLEKIGLTMSMQDVIFGLVAGVLHLGNVEFEPDGEDGTKVTDASMASLKSTCELVGLDVEAVSLAMTKRKIVMNDSTVYKAQSVSQATDKRDALSKLIYESLFLWLVHSLNKTISAEVPTTDADDTDGFSPRAGSVTKENSIFGFIGVLDIYGFEHFDTNGFEQLLINYANESLQRHFNRHLFEVEQEEYAREGVDWTYISFNDNRPCLELLEGGSGIVGILQTLDDAWSGMGSSAEKDTKFVTQLHNNFGGRSNSTPKHVHYITPRVGFDNQFSIIHYAGEVKYTGTGFVDKNIETLSNELKDLGVASSIPLAKEVFQVAKINGGSGVEQQQARGANNRRSSRIRGVSVATQFRISLQKLMLELDQTSPHYIRCIKPNLLKRPNALDSGEVLRQLRYAGMMETIRIRSEGYSLRESHEVFFEKFKILGEGTVDMTVDGGGVETLVQSLSKMLKVTDADWQVGHSKVFLRHQLAEKLEALTKLRQSSSARIIQRSYFAHRVWEAGALIVRWCKGRIMARRFLKLKKAVTALSALHRMAKQQSCYTATLFVVERLQTHVRRKVAWKAVEKMKDPFGGLTYEELKQQHDDMEEQLEAAIGNKDFEGAAALEAKIGGLKAAVEAKRPMTRGLLEKLISEVKNDLESAVEGRRFADCGPLQAKLDELVAKREELPTLTELDAKVKEFEAEVAEKSKKRDFAGAASSQKMADEWASKLKKAKEEEEELGGENEVHLEEKKGENTEVEFGSRAELDVEIENLSKEIQVAVAKKEFTSADEKQAVLGKLESSRSILLTCKEMKEQMAKCKEGLDRCVKEKKFAEASSFQEKLDDLELKYSKEKKKEIEFQRISEEAPKKKKQTKSSAVLTAKGKNKANIKMAGKGGKKFKGVVDNKIVKDKENVAETLVSKDDSSEVRKLRPKKALTANIGDSVLSVCKTMQAKRCDATLIVREEGGLAGIVSDTDIVRRVVAKHLDHSSAIEDVMTPNPTCVEMSDSALDALGMMID</sequence>
<dbReference type="Pfam" id="PF00571">
    <property type="entry name" value="CBS"/>
    <property type="match status" value="1"/>
</dbReference>
<keyword evidence="8" id="KW-0175">Coiled coil</keyword>
<evidence type="ECO:0000259" key="11">
    <source>
        <dbReference type="PROSITE" id="PS51456"/>
    </source>
</evidence>
<dbReference type="GO" id="GO:0051015">
    <property type="term" value="F:actin filament binding"/>
    <property type="evidence" value="ECO:0007669"/>
    <property type="project" value="TreeGrafter"/>
</dbReference>
<keyword evidence="2 7" id="KW-0067">ATP-binding</keyword>
<dbReference type="InterPro" id="IPR036961">
    <property type="entry name" value="Kinesin_motor_dom_sf"/>
</dbReference>
<dbReference type="Gene3D" id="1.20.120.720">
    <property type="entry name" value="Myosin VI head, motor domain, U50 subdomain"/>
    <property type="match status" value="1"/>
</dbReference>
<dbReference type="PANTHER" id="PTHR13140:SF845">
    <property type="entry name" value="MYOSIN-LIKE PROTEIN"/>
    <property type="match status" value="1"/>
</dbReference>
<feature type="region of interest" description="Actin-binding" evidence="7">
    <location>
        <begin position="771"/>
        <end position="793"/>
    </location>
</feature>
<dbReference type="InterPro" id="IPR027417">
    <property type="entry name" value="P-loop_NTPase"/>
</dbReference>
<evidence type="ECO:0000256" key="3">
    <source>
        <dbReference type="ARBA" id="ARBA00023123"/>
    </source>
</evidence>
<dbReference type="InterPro" id="IPR001609">
    <property type="entry name" value="Myosin_head_motor_dom-like"/>
</dbReference>
<dbReference type="Pfam" id="PF00063">
    <property type="entry name" value="Myosin_head"/>
    <property type="match status" value="1"/>
</dbReference>
<dbReference type="Gene3D" id="3.10.580.10">
    <property type="entry name" value="CBS-domain"/>
    <property type="match status" value="1"/>
</dbReference>
<dbReference type="GO" id="GO:0016459">
    <property type="term" value="C:myosin complex"/>
    <property type="evidence" value="ECO:0007669"/>
    <property type="project" value="UniProtKB-KW"/>
</dbReference>
<feature type="coiled-coil region" evidence="8">
    <location>
        <begin position="1224"/>
        <end position="1251"/>
    </location>
</feature>
<evidence type="ECO:0000256" key="1">
    <source>
        <dbReference type="ARBA" id="ARBA00022741"/>
    </source>
</evidence>
<evidence type="ECO:0000256" key="9">
    <source>
        <dbReference type="SAM" id="MobiDB-lite"/>
    </source>
</evidence>
<keyword evidence="3 7" id="KW-0518">Myosin</keyword>
<dbReference type="Proteomes" id="UP001165065">
    <property type="component" value="Unassembled WGS sequence"/>
</dbReference>
<evidence type="ECO:0000256" key="8">
    <source>
        <dbReference type="SAM" id="Coils"/>
    </source>
</evidence>
<keyword evidence="4 7" id="KW-0505">Motor protein</keyword>
<comment type="caution">
    <text evidence="12">The sequence shown here is derived from an EMBL/GenBank/DDBJ whole genome shotgun (WGS) entry which is preliminary data.</text>
</comment>
<reference evidence="13" key="1">
    <citation type="journal article" date="2023" name="Commun. Biol.">
        <title>Genome analysis of Parmales, the sister group of diatoms, reveals the evolutionary specialization of diatoms from phago-mixotrophs to photoautotrophs.</title>
        <authorList>
            <person name="Ban H."/>
            <person name="Sato S."/>
            <person name="Yoshikawa S."/>
            <person name="Yamada K."/>
            <person name="Nakamura Y."/>
            <person name="Ichinomiya M."/>
            <person name="Sato N."/>
            <person name="Blanc-Mathieu R."/>
            <person name="Endo H."/>
            <person name="Kuwata A."/>
            <person name="Ogata H."/>
        </authorList>
    </citation>
    <scope>NUCLEOTIDE SEQUENCE [LARGE SCALE GENOMIC DNA]</scope>
</reference>
<keyword evidence="1 7" id="KW-0547">Nucleotide-binding</keyword>
<comment type="similarity">
    <text evidence="7">Belongs to the TRAFAC class myosin-kinesin ATPase superfamily. Myosin family.</text>
</comment>
<evidence type="ECO:0000256" key="2">
    <source>
        <dbReference type="ARBA" id="ARBA00022840"/>
    </source>
</evidence>
<dbReference type="SUPFAM" id="SSF54631">
    <property type="entry name" value="CBS-domain pair"/>
    <property type="match status" value="1"/>
</dbReference>
<dbReference type="Gene3D" id="1.20.5.4820">
    <property type="match status" value="1"/>
</dbReference>
<keyword evidence="5 7" id="KW-0009">Actin-binding</keyword>
<name>A0A9W7G269_9STRA</name>
<organism evidence="12 13">
    <name type="scientific">Triparma columacea</name>
    <dbReference type="NCBI Taxonomy" id="722753"/>
    <lineage>
        <taxon>Eukaryota</taxon>
        <taxon>Sar</taxon>
        <taxon>Stramenopiles</taxon>
        <taxon>Ochrophyta</taxon>
        <taxon>Bolidophyceae</taxon>
        <taxon>Parmales</taxon>
        <taxon>Triparmaceae</taxon>
        <taxon>Triparma</taxon>
    </lineage>
</organism>
<dbReference type="GO" id="GO:0000146">
    <property type="term" value="F:microfilament motor activity"/>
    <property type="evidence" value="ECO:0007669"/>
    <property type="project" value="TreeGrafter"/>
</dbReference>
<feature type="coiled-coil region" evidence="8">
    <location>
        <begin position="1086"/>
        <end position="1179"/>
    </location>
</feature>
<dbReference type="Gene3D" id="1.10.10.820">
    <property type="match status" value="1"/>
</dbReference>
<dbReference type="Gene3D" id="1.20.58.530">
    <property type="match status" value="1"/>
</dbReference>
<dbReference type="InterPro" id="IPR046342">
    <property type="entry name" value="CBS_dom_sf"/>
</dbReference>
<dbReference type="SUPFAM" id="SSF52540">
    <property type="entry name" value="P-loop containing nucleoside triphosphate hydrolases"/>
    <property type="match status" value="1"/>
</dbReference>
<dbReference type="OrthoDB" id="6108017at2759"/>
<dbReference type="PANTHER" id="PTHR13140">
    <property type="entry name" value="MYOSIN"/>
    <property type="match status" value="1"/>
</dbReference>
<feature type="domain" description="CBS" evidence="10">
    <location>
        <begin position="1326"/>
        <end position="1386"/>
    </location>
</feature>
<evidence type="ECO:0000256" key="7">
    <source>
        <dbReference type="PROSITE-ProRule" id="PRU00782"/>
    </source>
</evidence>
<evidence type="ECO:0000259" key="10">
    <source>
        <dbReference type="PROSITE" id="PS51371"/>
    </source>
</evidence>
<dbReference type="PROSITE" id="PS51371">
    <property type="entry name" value="CBS"/>
    <property type="match status" value="1"/>
</dbReference>
<gene>
    <name evidence="12" type="ORF">TrCOL_g6466</name>
</gene>
<dbReference type="Gene3D" id="3.40.850.10">
    <property type="entry name" value="Kinesin motor domain"/>
    <property type="match status" value="1"/>
</dbReference>
<dbReference type="SMART" id="SM00242">
    <property type="entry name" value="MYSc"/>
    <property type="match status" value="1"/>
</dbReference>
<evidence type="ECO:0000256" key="5">
    <source>
        <dbReference type="ARBA" id="ARBA00023203"/>
    </source>
</evidence>
<evidence type="ECO:0000313" key="13">
    <source>
        <dbReference type="Proteomes" id="UP001165065"/>
    </source>
</evidence>
<feature type="binding site" evidence="7">
    <location>
        <begin position="255"/>
        <end position="262"/>
    </location>
    <ligand>
        <name>ATP</name>
        <dbReference type="ChEBI" id="CHEBI:30616"/>
    </ligand>
</feature>